<proteinExistence type="predicted"/>
<sequence>MGVELWKYSFSTPSLALPLQGGGDELVNRNAKYI</sequence>
<dbReference type="EMBL" id="MLJW01000013">
    <property type="protein sequence ID" value="OIR13899.1"/>
    <property type="molecule type" value="Genomic_DNA"/>
</dbReference>
<evidence type="ECO:0000313" key="1">
    <source>
        <dbReference type="EMBL" id="OIR13899.1"/>
    </source>
</evidence>
<organism evidence="1">
    <name type="scientific">mine drainage metagenome</name>
    <dbReference type="NCBI Taxonomy" id="410659"/>
    <lineage>
        <taxon>unclassified sequences</taxon>
        <taxon>metagenomes</taxon>
        <taxon>ecological metagenomes</taxon>
    </lineage>
</organism>
<comment type="caution">
    <text evidence="1">The sequence shown here is derived from an EMBL/GenBank/DDBJ whole genome shotgun (WGS) entry which is preliminary data.</text>
</comment>
<dbReference type="AlphaFoldDB" id="A0A1J5T138"/>
<accession>A0A1J5T138</accession>
<protein>
    <submittedName>
        <fullName evidence="1">Uncharacterized protein</fullName>
    </submittedName>
</protein>
<name>A0A1J5T138_9ZZZZ</name>
<gene>
    <name evidence="1" type="ORF">GALL_50350</name>
</gene>
<reference evidence="1" key="1">
    <citation type="submission" date="2016-10" db="EMBL/GenBank/DDBJ databases">
        <title>Sequence of Gallionella enrichment culture.</title>
        <authorList>
            <person name="Poehlein A."/>
            <person name="Muehling M."/>
            <person name="Daniel R."/>
        </authorList>
    </citation>
    <scope>NUCLEOTIDE SEQUENCE</scope>
</reference>